<evidence type="ECO:0000259" key="10">
    <source>
        <dbReference type="Pfam" id="PF01035"/>
    </source>
</evidence>
<dbReference type="PANTHER" id="PTHR10815:SF5">
    <property type="entry name" value="METHYLATED-DNA--PROTEIN-CYSTEINE METHYLTRANSFERASE"/>
    <property type="match status" value="1"/>
</dbReference>
<dbReference type="EC" id="2.1.1.63" evidence="9"/>
<dbReference type="InterPro" id="IPR014048">
    <property type="entry name" value="MethylDNA_cys_MeTrfase_DNA-bd"/>
</dbReference>
<feature type="domain" description="Methylated-DNA-[protein]-cysteine S-methyltransferase DNA binding" evidence="10">
    <location>
        <begin position="85"/>
        <end position="164"/>
    </location>
</feature>
<keyword evidence="4 9" id="KW-0489">Methyltransferase</keyword>
<organism evidence="12 13">
    <name type="scientific">Marinigracilibium pacificum</name>
    <dbReference type="NCBI Taxonomy" id="2729599"/>
    <lineage>
        <taxon>Bacteria</taxon>
        <taxon>Pseudomonadati</taxon>
        <taxon>Bacteroidota</taxon>
        <taxon>Cytophagia</taxon>
        <taxon>Cytophagales</taxon>
        <taxon>Flammeovirgaceae</taxon>
        <taxon>Marinigracilibium</taxon>
    </lineage>
</organism>
<evidence type="ECO:0000259" key="11">
    <source>
        <dbReference type="Pfam" id="PF02870"/>
    </source>
</evidence>
<evidence type="ECO:0000313" key="12">
    <source>
        <dbReference type="EMBL" id="NMM47487.1"/>
    </source>
</evidence>
<dbReference type="InterPro" id="IPR023546">
    <property type="entry name" value="MGMT"/>
</dbReference>
<keyword evidence="7 9" id="KW-0234">DNA repair</keyword>
<accession>A0A848IT23</accession>
<dbReference type="GO" id="GO:0006307">
    <property type="term" value="P:DNA alkylation repair"/>
    <property type="evidence" value="ECO:0007669"/>
    <property type="project" value="UniProtKB-UniRule"/>
</dbReference>
<evidence type="ECO:0000256" key="2">
    <source>
        <dbReference type="ARBA" id="ARBA00008711"/>
    </source>
</evidence>
<sequence length="175" mass="19684">MIQTITYKSPYGELVIGSYKDNLVLCDWKYRRMRESIDNRIKNYFSVEFIQESSEICELTITQLEEYFKGTRKEFNIPISMAGSAFQQEVWKELIKIPYGKTTSYLELSKKLNNPGAIRAIGSANGANAIAIIIPCHRVIGSDGDLTGYAGGLNTKKSLLKLENAPVVSSQQELF</sequence>
<dbReference type="Pfam" id="PF01035">
    <property type="entry name" value="DNA_binding_1"/>
    <property type="match status" value="1"/>
</dbReference>
<evidence type="ECO:0000256" key="1">
    <source>
        <dbReference type="ARBA" id="ARBA00001286"/>
    </source>
</evidence>
<dbReference type="InterPro" id="IPR036217">
    <property type="entry name" value="MethylDNA_cys_MeTrfase_DNAb"/>
</dbReference>
<dbReference type="PROSITE" id="PS00374">
    <property type="entry name" value="MGMT"/>
    <property type="match status" value="1"/>
</dbReference>
<dbReference type="AlphaFoldDB" id="A0A848IT23"/>
<dbReference type="NCBIfam" id="TIGR00589">
    <property type="entry name" value="ogt"/>
    <property type="match status" value="1"/>
</dbReference>
<name>A0A848IT23_9BACT</name>
<evidence type="ECO:0000256" key="8">
    <source>
        <dbReference type="ARBA" id="ARBA00049348"/>
    </source>
</evidence>
<comment type="similarity">
    <text evidence="2 9">Belongs to the MGMT family.</text>
</comment>
<dbReference type="InterPro" id="IPR008332">
    <property type="entry name" value="MethylG_MeTrfase_N"/>
</dbReference>
<feature type="domain" description="Methylguanine DNA methyltransferase ribonuclease-like" evidence="11">
    <location>
        <begin position="6"/>
        <end position="80"/>
    </location>
</feature>
<keyword evidence="13" id="KW-1185">Reference proteome</keyword>
<protein>
    <recommendedName>
        <fullName evidence="9">Methylated-DNA--protein-cysteine methyltransferase</fullName>
        <ecNumber evidence="9">2.1.1.63</ecNumber>
    </recommendedName>
    <alternativeName>
        <fullName evidence="9">6-O-methylguanine-DNA methyltransferase</fullName>
        <shortName evidence="9">MGMT</shortName>
    </alternativeName>
    <alternativeName>
        <fullName evidence="9">O-6-methylguanine-DNA-alkyltransferase</fullName>
    </alternativeName>
</protein>
<keyword evidence="5 9" id="KW-0808">Transferase</keyword>
<dbReference type="FunFam" id="1.10.10.10:FF:000214">
    <property type="entry name" value="Methylated-DNA--protein-cysteine methyltransferase"/>
    <property type="match status" value="1"/>
</dbReference>
<proteinExistence type="inferred from homology"/>
<dbReference type="EMBL" id="JABBNU010000002">
    <property type="protein sequence ID" value="NMM47487.1"/>
    <property type="molecule type" value="Genomic_DNA"/>
</dbReference>
<evidence type="ECO:0000256" key="9">
    <source>
        <dbReference type="HAMAP-Rule" id="MF_00772"/>
    </source>
</evidence>
<dbReference type="GO" id="GO:0032259">
    <property type="term" value="P:methylation"/>
    <property type="evidence" value="ECO:0007669"/>
    <property type="project" value="UniProtKB-KW"/>
</dbReference>
<keyword evidence="6 9" id="KW-0227">DNA damage</keyword>
<reference evidence="12 13" key="1">
    <citation type="submission" date="2020-04" db="EMBL/GenBank/DDBJ databases">
        <title>Flammeovirgaceae bacterium KN852 isolated from deep sea.</title>
        <authorList>
            <person name="Zhang D.-C."/>
        </authorList>
    </citation>
    <scope>NUCLEOTIDE SEQUENCE [LARGE SCALE GENOMIC DNA]</scope>
    <source>
        <strain evidence="12 13">KN852</strain>
    </source>
</reference>
<evidence type="ECO:0000256" key="6">
    <source>
        <dbReference type="ARBA" id="ARBA00022763"/>
    </source>
</evidence>
<comment type="catalytic activity">
    <reaction evidence="8 9">
        <text>a 6-O-methyl-2'-deoxyguanosine in DNA + L-cysteinyl-[protein] = S-methyl-L-cysteinyl-[protein] + a 2'-deoxyguanosine in DNA</text>
        <dbReference type="Rhea" id="RHEA:24000"/>
        <dbReference type="Rhea" id="RHEA-COMP:10131"/>
        <dbReference type="Rhea" id="RHEA-COMP:10132"/>
        <dbReference type="Rhea" id="RHEA-COMP:11367"/>
        <dbReference type="Rhea" id="RHEA-COMP:11368"/>
        <dbReference type="ChEBI" id="CHEBI:29950"/>
        <dbReference type="ChEBI" id="CHEBI:82612"/>
        <dbReference type="ChEBI" id="CHEBI:85445"/>
        <dbReference type="ChEBI" id="CHEBI:85448"/>
        <dbReference type="EC" id="2.1.1.63"/>
    </reaction>
</comment>
<feature type="active site" description="Nucleophile; methyl group acceptor" evidence="9">
    <location>
        <position position="136"/>
    </location>
</feature>
<dbReference type="CDD" id="cd06445">
    <property type="entry name" value="ATase"/>
    <property type="match status" value="1"/>
</dbReference>
<dbReference type="GO" id="GO:0003908">
    <property type="term" value="F:methylated-DNA-[protein]-cysteine S-methyltransferase activity"/>
    <property type="evidence" value="ECO:0007669"/>
    <property type="project" value="UniProtKB-UniRule"/>
</dbReference>
<evidence type="ECO:0000256" key="3">
    <source>
        <dbReference type="ARBA" id="ARBA00022490"/>
    </source>
</evidence>
<dbReference type="Gene3D" id="3.30.160.70">
    <property type="entry name" value="Methylated DNA-protein cysteine methyltransferase domain"/>
    <property type="match status" value="1"/>
</dbReference>
<comment type="caution">
    <text evidence="12">The sequence shown here is derived from an EMBL/GenBank/DDBJ whole genome shotgun (WGS) entry which is preliminary data.</text>
</comment>
<evidence type="ECO:0000256" key="5">
    <source>
        <dbReference type="ARBA" id="ARBA00022679"/>
    </source>
</evidence>
<evidence type="ECO:0000256" key="4">
    <source>
        <dbReference type="ARBA" id="ARBA00022603"/>
    </source>
</evidence>
<comment type="subcellular location">
    <subcellularLocation>
        <location evidence="9">Cytoplasm</location>
    </subcellularLocation>
</comment>
<dbReference type="InterPro" id="IPR036631">
    <property type="entry name" value="MGMT_N_sf"/>
</dbReference>
<dbReference type="HAMAP" id="MF_00772">
    <property type="entry name" value="OGT"/>
    <property type="match status" value="1"/>
</dbReference>
<evidence type="ECO:0000256" key="7">
    <source>
        <dbReference type="ARBA" id="ARBA00023204"/>
    </source>
</evidence>
<dbReference type="InterPro" id="IPR001497">
    <property type="entry name" value="MethylDNA_cys_MeTrfase_AS"/>
</dbReference>
<comment type="function">
    <text evidence="9">Involved in the cellular defense against the biological effects of O6-methylguanine (O6-MeG) and O4-methylthymine (O4-MeT) in DNA. Repairs the methylated nucleobase in DNA by stoichiometrically transferring the methyl group to a cysteine residue in the enzyme. This is a suicide reaction: the enzyme is irreversibly inactivated.</text>
</comment>
<dbReference type="Pfam" id="PF02870">
    <property type="entry name" value="Methyltransf_1N"/>
    <property type="match status" value="1"/>
</dbReference>
<dbReference type="InterPro" id="IPR036388">
    <property type="entry name" value="WH-like_DNA-bd_sf"/>
</dbReference>
<comment type="catalytic activity">
    <reaction evidence="1 9">
        <text>a 4-O-methyl-thymidine in DNA + L-cysteinyl-[protein] = a thymidine in DNA + S-methyl-L-cysteinyl-[protein]</text>
        <dbReference type="Rhea" id="RHEA:53428"/>
        <dbReference type="Rhea" id="RHEA-COMP:10131"/>
        <dbReference type="Rhea" id="RHEA-COMP:10132"/>
        <dbReference type="Rhea" id="RHEA-COMP:13555"/>
        <dbReference type="Rhea" id="RHEA-COMP:13556"/>
        <dbReference type="ChEBI" id="CHEBI:29950"/>
        <dbReference type="ChEBI" id="CHEBI:82612"/>
        <dbReference type="ChEBI" id="CHEBI:137386"/>
        <dbReference type="ChEBI" id="CHEBI:137387"/>
        <dbReference type="EC" id="2.1.1.63"/>
    </reaction>
</comment>
<comment type="miscellaneous">
    <text evidence="9">This enzyme catalyzes only one turnover and therefore is not strictly catalytic. According to one definition, an enzyme is a biocatalyst that acts repeatedly and over many reaction cycles.</text>
</comment>
<keyword evidence="3 9" id="KW-0963">Cytoplasm</keyword>
<dbReference type="SUPFAM" id="SSF53155">
    <property type="entry name" value="Methylated DNA-protein cysteine methyltransferase domain"/>
    <property type="match status" value="1"/>
</dbReference>
<dbReference type="PANTHER" id="PTHR10815">
    <property type="entry name" value="METHYLATED-DNA--PROTEIN-CYSTEINE METHYLTRANSFERASE"/>
    <property type="match status" value="1"/>
</dbReference>
<evidence type="ECO:0000313" key="13">
    <source>
        <dbReference type="Proteomes" id="UP000559010"/>
    </source>
</evidence>
<dbReference type="Gene3D" id="1.10.10.10">
    <property type="entry name" value="Winged helix-like DNA-binding domain superfamily/Winged helix DNA-binding domain"/>
    <property type="match status" value="1"/>
</dbReference>
<dbReference type="GO" id="GO:0005737">
    <property type="term" value="C:cytoplasm"/>
    <property type="evidence" value="ECO:0007669"/>
    <property type="project" value="UniProtKB-SubCell"/>
</dbReference>
<dbReference type="SUPFAM" id="SSF46767">
    <property type="entry name" value="Methylated DNA-protein cysteine methyltransferase, C-terminal domain"/>
    <property type="match status" value="1"/>
</dbReference>
<gene>
    <name evidence="12" type="ORF">HH304_03685</name>
</gene>
<dbReference type="RefSeq" id="WP_169678109.1">
    <property type="nucleotide sequence ID" value="NZ_JABBNU010000002.1"/>
</dbReference>
<dbReference type="Proteomes" id="UP000559010">
    <property type="component" value="Unassembled WGS sequence"/>
</dbReference>